<dbReference type="Proteomes" id="UP000004848">
    <property type="component" value="Unassembled WGS sequence"/>
</dbReference>
<feature type="non-terminal residue" evidence="1">
    <location>
        <position position="109"/>
    </location>
</feature>
<organism evidence="1 2">
    <name type="scientific">Roseibium aggregatum (strain ATCC 25650 / DSM 13394 / JCM 20685 / NBRC 16684 / NCIMB 2208 / IAM 12614 / B1)</name>
    <name type="common">Stappia aggregata</name>
    <dbReference type="NCBI Taxonomy" id="384765"/>
    <lineage>
        <taxon>Bacteria</taxon>
        <taxon>Pseudomonadati</taxon>
        <taxon>Pseudomonadota</taxon>
        <taxon>Alphaproteobacteria</taxon>
        <taxon>Hyphomicrobiales</taxon>
        <taxon>Stappiaceae</taxon>
        <taxon>Roseibium</taxon>
    </lineage>
</organism>
<dbReference type="eggNOG" id="ENOG5033E2B">
    <property type="taxonomic scope" value="Bacteria"/>
</dbReference>
<accession>A0P2I6</accession>
<evidence type="ECO:0000313" key="2">
    <source>
        <dbReference type="Proteomes" id="UP000004848"/>
    </source>
</evidence>
<gene>
    <name evidence="1" type="ORF">SIAM614_00317</name>
</gene>
<protein>
    <submittedName>
        <fullName evidence="1">Uncharacterized protein</fullName>
    </submittedName>
</protein>
<comment type="caution">
    <text evidence="1">The sequence shown here is derived from an EMBL/GenBank/DDBJ whole genome shotgun (WGS) entry which is preliminary data.</text>
</comment>
<proteinExistence type="predicted"/>
<name>A0P2I6_ROSAI</name>
<sequence length="109" mass="11680">MPPGNGCTGIGAVTHRRVDAGAVAMTASIFEPHILQDLRLHLNVKLFGNGLAHAMHPAMTAGAGLLIVGKVIFDALARQVFRQRLASTFLGRRFVRGRQPGVRQINNSA</sequence>
<dbReference type="AlphaFoldDB" id="A0P2I6"/>
<dbReference type="EMBL" id="AAUW01000027">
    <property type="protein sequence ID" value="EAV40639.1"/>
    <property type="molecule type" value="Genomic_DNA"/>
</dbReference>
<evidence type="ECO:0000313" key="1">
    <source>
        <dbReference type="EMBL" id="EAV40639.1"/>
    </source>
</evidence>
<reference evidence="1 2" key="1">
    <citation type="submission" date="2006-05" db="EMBL/GenBank/DDBJ databases">
        <authorList>
            <person name="King G."/>
            <person name="Ferriera S."/>
            <person name="Johnson J."/>
            <person name="Kravitz S."/>
            <person name="Beeson K."/>
            <person name="Sutton G."/>
            <person name="Rogers Y.-H."/>
            <person name="Friedman R."/>
            <person name="Frazier M."/>
            <person name="Venter J.C."/>
        </authorList>
    </citation>
    <scope>NUCLEOTIDE SEQUENCE [LARGE SCALE GENOMIC DNA]</scope>
    <source>
        <strain evidence="2">ATCC 25650 / DSM 13394 / JCM 20685 / NBRC 16684 / NCIMB 2208 / IAM 12614 / B1</strain>
    </source>
</reference>